<evidence type="ECO:0000256" key="2">
    <source>
        <dbReference type="ARBA" id="ARBA00010590"/>
    </source>
</evidence>
<evidence type="ECO:0000256" key="9">
    <source>
        <dbReference type="ARBA" id="ARBA00030298"/>
    </source>
</evidence>
<keyword evidence="4" id="KW-1003">Cell membrane</keyword>
<evidence type="ECO:0000256" key="14">
    <source>
        <dbReference type="ARBA" id="ARBA00050017"/>
    </source>
</evidence>
<feature type="compositionally biased region" description="Basic and acidic residues" evidence="15">
    <location>
        <begin position="174"/>
        <end position="185"/>
    </location>
</feature>
<dbReference type="GO" id="GO:0020037">
    <property type="term" value="F:heme binding"/>
    <property type="evidence" value="ECO:0007669"/>
    <property type="project" value="InterPro"/>
</dbReference>
<keyword evidence="6 16" id="KW-1133">Transmembrane helix</keyword>
<evidence type="ECO:0000256" key="10">
    <source>
        <dbReference type="ARBA" id="ARBA00031067"/>
    </source>
</evidence>
<feature type="transmembrane region" description="Helical" evidence="16">
    <location>
        <begin position="12"/>
        <end position="32"/>
    </location>
</feature>
<dbReference type="GO" id="GO:0005886">
    <property type="term" value="C:plasma membrane"/>
    <property type="evidence" value="ECO:0007669"/>
    <property type="project" value="UniProtKB-SubCell"/>
</dbReference>
<keyword evidence="18" id="KW-1185">Reference proteome</keyword>
<comment type="subcellular location">
    <subcellularLocation>
        <location evidence="1">Cell membrane</location>
    </subcellularLocation>
</comment>
<evidence type="ECO:0000256" key="6">
    <source>
        <dbReference type="ARBA" id="ARBA00022989"/>
    </source>
</evidence>
<evidence type="ECO:0000313" key="17">
    <source>
        <dbReference type="EMBL" id="KAK2166797.1"/>
    </source>
</evidence>
<evidence type="ECO:0000256" key="1">
    <source>
        <dbReference type="ARBA" id="ARBA00004236"/>
    </source>
</evidence>
<evidence type="ECO:0000256" key="5">
    <source>
        <dbReference type="ARBA" id="ARBA00022692"/>
    </source>
</evidence>
<sequence>MARIEWAMWANEQAVVSGVCLLMGSIIGVAGAFKNWEFSAFAIIVSVFVLVLEWPRGKRQKGKTLERKFQIHLAKLLNMMVPVSSNYYARFIIHIILSIPCCFLLPTIMGGMSLMMAAVIYLVGTIQIAIVFLIIKQAAIKGEEWQPVGLEKKVGEQVVTDVSRPTRPPPRSPRPAERHIQDNAV</sequence>
<keyword evidence="7 16" id="KW-0472">Membrane</keyword>
<evidence type="ECO:0000256" key="4">
    <source>
        <dbReference type="ARBA" id="ARBA00022475"/>
    </source>
</evidence>
<reference evidence="17" key="1">
    <citation type="journal article" date="2023" name="Mol. Biol. Evol.">
        <title>Third-Generation Sequencing Reveals the Adaptive Role of the Epigenome in Three Deep-Sea Polychaetes.</title>
        <authorList>
            <person name="Perez M."/>
            <person name="Aroh O."/>
            <person name="Sun Y."/>
            <person name="Lan Y."/>
            <person name="Juniper S.K."/>
            <person name="Young C.R."/>
            <person name="Angers B."/>
            <person name="Qian P.Y."/>
        </authorList>
    </citation>
    <scope>NUCLEOTIDE SEQUENCE</scope>
    <source>
        <strain evidence="17">P08H-3</strain>
    </source>
</reference>
<evidence type="ECO:0000256" key="7">
    <source>
        <dbReference type="ARBA" id="ARBA00023136"/>
    </source>
</evidence>
<dbReference type="EMBL" id="JAODUP010000035">
    <property type="protein sequence ID" value="KAK2166797.1"/>
    <property type="molecule type" value="Genomic_DNA"/>
</dbReference>
<evidence type="ECO:0000256" key="12">
    <source>
        <dbReference type="ARBA" id="ARBA00032067"/>
    </source>
</evidence>
<dbReference type="AlphaFoldDB" id="A0AAD9K8T5"/>
<evidence type="ECO:0000313" key="18">
    <source>
        <dbReference type="Proteomes" id="UP001208570"/>
    </source>
</evidence>
<evidence type="ECO:0000256" key="11">
    <source>
        <dbReference type="ARBA" id="ARBA00031995"/>
    </source>
</evidence>
<feature type="transmembrane region" description="Helical" evidence="16">
    <location>
        <begin position="114"/>
        <end position="135"/>
    </location>
</feature>
<proteinExistence type="inferred from homology"/>
<comment type="similarity">
    <text evidence="2">Belongs to the p22phox family.</text>
</comment>
<evidence type="ECO:0000256" key="13">
    <source>
        <dbReference type="ARBA" id="ARBA00033347"/>
    </source>
</evidence>
<accession>A0AAD9K8T5</accession>
<dbReference type="PANTHER" id="PTHR15168">
    <property type="entry name" value="CYTOCHROME B-245 LIGHT CHAIN"/>
    <property type="match status" value="1"/>
</dbReference>
<dbReference type="Proteomes" id="UP001208570">
    <property type="component" value="Unassembled WGS sequence"/>
</dbReference>
<evidence type="ECO:0000256" key="8">
    <source>
        <dbReference type="ARBA" id="ARBA00030106"/>
    </source>
</evidence>
<feature type="transmembrane region" description="Helical" evidence="16">
    <location>
        <begin position="38"/>
        <end position="55"/>
    </location>
</feature>
<keyword evidence="5 16" id="KW-0812">Transmembrane</keyword>
<feature type="transmembrane region" description="Helical" evidence="16">
    <location>
        <begin position="87"/>
        <end position="108"/>
    </location>
</feature>
<name>A0AAD9K8T5_9ANNE</name>
<dbReference type="PANTHER" id="PTHR15168:SF0">
    <property type="entry name" value="CYTOCHROME B-245 LIGHT CHAIN"/>
    <property type="match status" value="1"/>
</dbReference>
<evidence type="ECO:0000256" key="3">
    <source>
        <dbReference type="ARBA" id="ARBA00017733"/>
    </source>
</evidence>
<protein>
    <recommendedName>
        <fullName evidence="3">Cytochrome b-245 light chain</fullName>
    </recommendedName>
    <alternativeName>
        <fullName evidence="11">Cytochrome b(558) alpha chain</fullName>
    </alternativeName>
    <alternativeName>
        <fullName evidence="10">Cytochrome b558 subunit alpha</fullName>
    </alternativeName>
    <alternativeName>
        <fullName evidence="13">Neutrophil cytochrome b 22 kDa polypeptide</fullName>
    </alternativeName>
    <alternativeName>
        <fullName evidence="12">Superoxide-generating NADPH oxidase light chain subunit</fullName>
    </alternativeName>
    <alternativeName>
        <fullName evidence="8">p22 phagocyte B-cytochrome</fullName>
    </alternativeName>
    <alternativeName>
        <fullName evidence="9">p22-phox</fullName>
    </alternativeName>
</protein>
<evidence type="ECO:0000256" key="16">
    <source>
        <dbReference type="SAM" id="Phobius"/>
    </source>
</evidence>
<comment type="subunit">
    <text evidence="14">Component of the phagocyte NADPH oxidase core complex/cytochrome b558 complex, composed of CYBB (heavy chain (beta)) and CYBA (light chain (alpha)). Component of the phagocyte NADPH oxidase complex composed of an obligatory core heterodimer formed by the membrane proteins CYBA and CYBB and the cytosolic regulatory subunits NCF1/p47-phox, NCF2/p67-phox, NCF4/p40-phox and the small GTPase RAC1 or RAC2. Interacts with NCF1 (via SH3 domain). Interacts with SH3PXD2A. Interacts with DUOX1, DUOX2 and TPO. Interacts with NOX4; this interaction mediates superoxide generation. Interacts with calprotectin (S100A8/9). Interacts with GBP7. Interacts with NOXO1. Forms a heterodimer with NOX3 and is essential for activity and cell membrane localization of NOX3. Interacts with NOX1.</text>
</comment>
<organism evidence="17 18">
    <name type="scientific">Paralvinella palmiformis</name>
    <dbReference type="NCBI Taxonomy" id="53620"/>
    <lineage>
        <taxon>Eukaryota</taxon>
        <taxon>Metazoa</taxon>
        <taxon>Spiralia</taxon>
        <taxon>Lophotrochozoa</taxon>
        <taxon>Annelida</taxon>
        <taxon>Polychaeta</taxon>
        <taxon>Sedentaria</taxon>
        <taxon>Canalipalpata</taxon>
        <taxon>Terebellida</taxon>
        <taxon>Terebelliformia</taxon>
        <taxon>Alvinellidae</taxon>
        <taxon>Paralvinella</taxon>
    </lineage>
</organism>
<evidence type="ECO:0000256" key="15">
    <source>
        <dbReference type="SAM" id="MobiDB-lite"/>
    </source>
</evidence>
<dbReference type="Pfam" id="PF05038">
    <property type="entry name" value="Cytochrom_B558a"/>
    <property type="match status" value="1"/>
</dbReference>
<feature type="region of interest" description="Disordered" evidence="15">
    <location>
        <begin position="158"/>
        <end position="185"/>
    </location>
</feature>
<comment type="caution">
    <text evidence="17">The sequence shown here is derived from an EMBL/GenBank/DDBJ whole genome shotgun (WGS) entry which is preliminary data.</text>
</comment>
<gene>
    <name evidence="17" type="ORF">LSH36_35g06057</name>
</gene>
<dbReference type="InterPro" id="IPR007732">
    <property type="entry name" value="Cyt_b558_asu"/>
</dbReference>